<dbReference type="GeneID" id="9039349"/>
<dbReference type="RefSeq" id="XP_002787318.1">
    <property type="nucleotide sequence ID" value="XM_002787272.1"/>
</dbReference>
<gene>
    <name evidence="1" type="ORF">Pmar_PMAR015768</name>
</gene>
<accession>C5K8U0</accession>
<feature type="non-terminal residue" evidence="1">
    <location>
        <position position="1"/>
    </location>
</feature>
<keyword evidence="2" id="KW-1185">Reference proteome</keyword>
<dbReference type="InterPro" id="IPR052614">
    <property type="entry name" value="CFAP65"/>
</dbReference>
<dbReference type="PANTHER" id="PTHR46127:SF1">
    <property type="entry name" value="CILIA- AND FLAGELLA-ASSOCIATED PROTEIN 65"/>
    <property type="match status" value="1"/>
</dbReference>
<sequence>SPATWRIRSNCIEEFNKTNYNFKVLEIRPSSGILKPNVSIELVEDTPEAVLVKEELAFTLVMPAFDPRRRSSLTSSSSVFSPSLPLQAFSRVHTHGAALSVEYLDFGHVKAGATVHRITVLVNYTEDMVMHYRWDLRGLLQPDGGSSRMVVRPEEGVIAPKSSQIVVFTLGRVDAENDDNEVAMIAIDGEVECSIVSWTPCDEMNDNNLTSYSDDPTADQYV</sequence>
<dbReference type="Proteomes" id="UP000007800">
    <property type="component" value="Unassembled WGS sequence"/>
</dbReference>
<dbReference type="InParanoid" id="C5K8U0"/>
<proteinExistence type="predicted"/>
<protein>
    <submittedName>
        <fullName evidence="1">Uncharacterized protein</fullName>
    </submittedName>
</protein>
<dbReference type="InterPro" id="IPR013783">
    <property type="entry name" value="Ig-like_fold"/>
</dbReference>
<evidence type="ECO:0000313" key="2">
    <source>
        <dbReference type="Proteomes" id="UP000007800"/>
    </source>
</evidence>
<name>C5K8U0_PERM5</name>
<evidence type="ECO:0000313" key="1">
    <source>
        <dbReference type="EMBL" id="EER19114.1"/>
    </source>
</evidence>
<dbReference type="AlphaFoldDB" id="C5K8U0"/>
<dbReference type="Gene3D" id="2.60.40.10">
    <property type="entry name" value="Immunoglobulins"/>
    <property type="match status" value="1"/>
</dbReference>
<dbReference type="EMBL" id="GG671160">
    <property type="protein sequence ID" value="EER19114.1"/>
    <property type="molecule type" value="Genomic_DNA"/>
</dbReference>
<reference evidence="1 2" key="1">
    <citation type="submission" date="2008-07" db="EMBL/GenBank/DDBJ databases">
        <authorList>
            <person name="El-Sayed N."/>
            <person name="Caler E."/>
            <person name="Inman J."/>
            <person name="Amedeo P."/>
            <person name="Hass B."/>
            <person name="Wortman J."/>
        </authorList>
    </citation>
    <scope>NUCLEOTIDE SEQUENCE [LARGE SCALE GENOMIC DNA]</scope>
    <source>
        <strain evidence="2">ATCC 50983 / TXsc</strain>
    </source>
</reference>
<organism evidence="2">
    <name type="scientific">Perkinsus marinus (strain ATCC 50983 / TXsc)</name>
    <dbReference type="NCBI Taxonomy" id="423536"/>
    <lineage>
        <taxon>Eukaryota</taxon>
        <taxon>Sar</taxon>
        <taxon>Alveolata</taxon>
        <taxon>Perkinsozoa</taxon>
        <taxon>Perkinsea</taxon>
        <taxon>Perkinsida</taxon>
        <taxon>Perkinsidae</taxon>
        <taxon>Perkinsus</taxon>
    </lineage>
</organism>
<dbReference type="PANTHER" id="PTHR46127">
    <property type="entry name" value="CILIA- AND FLAGELLA-ASSOCIATED PROTEIN 65"/>
    <property type="match status" value="1"/>
</dbReference>